<dbReference type="InterPro" id="IPR027417">
    <property type="entry name" value="P-loop_NTPase"/>
</dbReference>
<dbReference type="InterPro" id="IPR003439">
    <property type="entry name" value="ABC_transporter-like_ATP-bd"/>
</dbReference>
<evidence type="ECO:0000256" key="4">
    <source>
        <dbReference type="ARBA" id="ARBA00022840"/>
    </source>
</evidence>
<keyword evidence="2" id="KW-0813">Transport</keyword>
<dbReference type="GO" id="GO:0055085">
    <property type="term" value="P:transmembrane transport"/>
    <property type="evidence" value="ECO:0007669"/>
    <property type="project" value="UniProtKB-ARBA"/>
</dbReference>
<keyword evidence="4" id="KW-0067">ATP-binding</keyword>
<dbReference type="RefSeq" id="WP_338601214.1">
    <property type="nucleotide sequence ID" value="NZ_AP028679.1"/>
</dbReference>
<dbReference type="KEGG" id="dmp:FAK_30600"/>
<dbReference type="PANTHER" id="PTHR43776:SF7">
    <property type="entry name" value="D,D-DIPEPTIDE TRANSPORT ATP-BINDING PROTEIN DDPF-RELATED"/>
    <property type="match status" value="1"/>
</dbReference>
<dbReference type="InterPro" id="IPR050319">
    <property type="entry name" value="ABC_transp_ATP-bind"/>
</dbReference>
<dbReference type="InterPro" id="IPR017871">
    <property type="entry name" value="ABC_transporter-like_CS"/>
</dbReference>
<evidence type="ECO:0000313" key="6">
    <source>
        <dbReference type="EMBL" id="BEQ15994.1"/>
    </source>
</evidence>
<dbReference type="Pfam" id="PF00005">
    <property type="entry name" value="ABC_tran"/>
    <property type="match status" value="1"/>
</dbReference>
<dbReference type="SUPFAM" id="SSF52540">
    <property type="entry name" value="P-loop containing nucleoside triphosphate hydrolases"/>
    <property type="match status" value="1"/>
</dbReference>
<evidence type="ECO:0000256" key="1">
    <source>
        <dbReference type="ARBA" id="ARBA00005417"/>
    </source>
</evidence>
<dbReference type="Gene3D" id="3.40.50.300">
    <property type="entry name" value="P-loop containing nucleotide triphosphate hydrolases"/>
    <property type="match status" value="1"/>
</dbReference>
<protein>
    <recommendedName>
        <fullName evidence="5">ABC transporter domain-containing protein</fullName>
    </recommendedName>
</protein>
<dbReference type="PANTHER" id="PTHR43776">
    <property type="entry name" value="TRANSPORT ATP-BINDING PROTEIN"/>
    <property type="match status" value="1"/>
</dbReference>
<evidence type="ECO:0000256" key="2">
    <source>
        <dbReference type="ARBA" id="ARBA00022448"/>
    </source>
</evidence>
<evidence type="ECO:0000313" key="7">
    <source>
        <dbReference type="Proteomes" id="UP001366166"/>
    </source>
</evidence>
<dbReference type="PROSITE" id="PS00211">
    <property type="entry name" value="ABC_TRANSPORTER_1"/>
    <property type="match status" value="1"/>
</dbReference>
<evidence type="ECO:0000256" key="3">
    <source>
        <dbReference type="ARBA" id="ARBA00022741"/>
    </source>
</evidence>
<dbReference type="Proteomes" id="UP001366166">
    <property type="component" value="Chromosome"/>
</dbReference>
<sequence>MLRVEELSKSFAAPGGELKALDRVSLELEVGQCVGVVGESGAGKSTLARCILGVERPSGGRVLFEGHEVAALDRRERRCLWQRAQIIWQEPGLVLNPHQKVGRIVAEPLSNLTSLSRRERRVRVGELLEQVELEPALATRFPHQLSGGQAQRVCIARALAPGPRLLICDEPVSALDLPLQLKVMELLDSLRRELGLGLLLITHDLGIARRYCARVSIMLKGQVVEQGPAAELLNHPRHAYARQLLAATLRLPW</sequence>
<dbReference type="CDD" id="cd03257">
    <property type="entry name" value="ABC_NikE_OppD_transporters"/>
    <property type="match status" value="1"/>
</dbReference>
<organism evidence="6 7">
    <name type="scientific">Desulfoferula mesophila</name>
    <dbReference type="NCBI Taxonomy" id="3058419"/>
    <lineage>
        <taxon>Bacteria</taxon>
        <taxon>Pseudomonadati</taxon>
        <taxon>Thermodesulfobacteriota</taxon>
        <taxon>Desulfarculia</taxon>
        <taxon>Desulfarculales</taxon>
        <taxon>Desulfarculaceae</taxon>
        <taxon>Desulfoferula</taxon>
    </lineage>
</organism>
<comment type="similarity">
    <text evidence="1">Belongs to the ABC transporter superfamily.</text>
</comment>
<dbReference type="AlphaFoldDB" id="A0AAU9EN68"/>
<dbReference type="GO" id="GO:0016887">
    <property type="term" value="F:ATP hydrolysis activity"/>
    <property type="evidence" value="ECO:0007669"/>
    <property type="project" value="InterPro"/>
</dbReference>
<dbReference type="GO" id="GO:0005524">
    <property type="term" value="F:ATP binding"/>
    <property type="evidence" value="ECO:0007669"/>
    <property type="project" value="UniProtKB-KW"/>
</dbReference>
<proteinExistence type="inferred from homology"/>
<dbReference type="EMBL" id="AP028679">
    <property type="protein sequence ID" value="BEQ15994.1"/>
    <property type="molecule type" value="Genomic_DNA"/>
</dbReference>
<reference evidence="7" key="1">
    <citation type="journal article" date="2023" name="Arch. Microbiol.">
        <title>Desulfoferula mesophilus gen. nov. sp. nov., a mesophilic sulfate-reducing bacterium isolated from a brackish lake sediment.</title>
        <authorList>
            <person name="Watanabe T."/>
            <person name="Yabe T."/>
            <person name="Tsuji J.M."/>
            <person name="Fukui M."/>
        </authorList>
    </citation>
    <scope>NUCLEOTIDE SEQUENCE [LARGE SCALE GENOMIC DNA]</scope>
    <source>
        <strain evidence="7">12FAK</strain>
    </source>
</reference>
<keyword evidence="3" id="KW-0547">Nucleotide-binding</keyword>
<dbReference type="SMART" id="SM00382">
    <property type="entry name" value="AAA"/>
    <property type="match status" value="1"/>
</dbReference>
<name>A0AAU9EN68_9BACT</name>
<dbReference type="PROSITE" id="PS50893">
    <property type="entry name" value="ABC_TRANSPORTER_2"/>
    <property type="match status" value="1"/>
</dbReference>
<feature type="domain" description="ABC transporter" evidence="5">
    <location>
        <begin position="2"/>
        <end position="245"/>
    </location>
</feature>
<accession>A0AAU9EN68</accession>
<keyword evidence="7" id="KW-1185">Reference proteome</keyword>
<gene>
    <name evidence="6" type="ORF">FAK_30600</name>
</gene>
<dbReference type="InterPro" id="IPR003593">
    <property type="entry name" value="AAA+_ATPase"/>
</dbReference>
<evidence type="ECO:0000259" key="5">
    <source>
        <dbReference type="PROSITE" id="PS50893"/>
    </source>
</evidence>